<dbReference type="Ensembl" id="ENSNLET00000014932.2">
    <property type="protein sequence ID" value="ENSNLEP00000046851.1"/>
    <property type="gene ID" value="ENSNLEG00000011709.2"/>
</dbReference>
<dbReference type="EMBL" id="ADFV01129075">
    <property type="status" value="NOT_ANNOTATED_CDS"/>
    <property type="molecule type" value="Genomic_DNA"/>
</dbReference>
<dbReference type="InParanoid" id="A0A2I3HTP4"/>
<reference evidence="2 3" key="1">
    <citation type="submission" date="2012-10" db="EMBL/GenBank/DDBJ databases">
        <authorList>
            <consortium name="Gibbon Genome Sequencing Consortium"/>
        </authorList>
    </citation>
    <scope>NUCLEOTIDE SEQUENCE [LARGE SCALE GENOMIC DNA]</scope>
</reference>
<reference evidence="2" key="3">
    <citation type="submission" date="2025-09" db="UniProtKB">
        <authorList>
            <consortium name="Ensembl"/>
        </authorList>
    </citation>
    <scope>IDENTIFICATION</scope>
</reference>
<evidence type="ECO:0000313" key="2">
    <source>
        <dbReference type="Ensembl" id="ENSNLEP00000046851.1"/>
    </source>
</evidence>
<accession>A0A2I3HTP4</accession>
<feature type="compositionally biased region" description="Low complexity" evidence="1">
    <location>
        <begin position="178"/>
        <end position="199"/>
    </location>
</feature>
<name>A0A2I3HTP4_NOMLE</name>
<dbReference type="GeneTree" id="ENSGT00910000146490"/>
<dbReference type="EMBL" id="ADFV01129074">
    <property type="status" value="NOT_ANNOTATED_CDS"/>
    <property type="molecule type" value="Genomic_DNA"/>
</dbReference>
<dbReference type="OMA" id="HPVGAAW"/>
<protein>
    <submittedName>
        <fullName evidence="2">Uncharacterized protein</fullName>
    </submittedName>
</protein>
<sequence length="316" mass="33518">ILSCGSGVSAPARESWWCSLAGCPSRHPPACQAKPGVLLQLGLDDLCFFLGRSWSGCSRGVSAWLHPVGVVWTPPSSASMCFAGRSGGRSPPPPLFESSRNPWTRPCFIAHLGPPRDLETVLGSSACVYLAVGMRLRVRLEGPKLAQRAPGPQVSWQQTVGCWRHACRRTVDVTQSCSGGNSAASSPSPSASQPGTASSEAPGPVGAGSEEPSAATSEELFIPLHAGQTLAGLLASEMAYFSTVFKMDATLTAKVREADKDQRFFIWCSVLSRTCSMAAGWTSCLAFRPRCLQGWGSRDRCRDVCCRAAGRRVVGA</sequence>
<dbReference type="AlphaFoldDB" id="A0A2I3HTP4"/>
<evidence type="ECO:0000313" key="3">
    <source>
        <dbReference type="Proteomes" id="UP000001073"/>
    </source>
</evidence>
<keyword evidence="3" id="KW-1185">Reference proteome</keyword>
<reference evidence="2" key="2">
    <citation type="submission" date="2025-08" db="UniProtKB">
        <authorList>
            <consortium name="Ensembl"/>
        </authorList>
    </citation>
    <scope>IDENTIFICATION</scope>
</reference>
<evidence type="ECO:0000256" key="1">
    <source>
        <dbReference type="SAM" id="MobiDB-lite"/>
    </source>
</evidence>
<proteinExistence type="predicted"/>
<organism evidence="2 3">
    <name type="scientific">Nomascus leucogenys</name>
    <name type="common">Northern white-cheeked gibbon</name>
    <name type="synonym">Hylobates leucogenys</name>
    <dbReference type="NCBI Taxonomy" id="61853"/>
    <lineage>
        <taxon>Eukaryota</taxon>
        <taxon>Metazoa</taxon>
        <taxon>Chordata</taxon>
        <taxon>Craniata</taxon>
        <taxon>Vertebrata</taxon>
        <taxon>Euteleostomi</taxon>
        <taxon>Mammalia</taxon>
        <taxon>Eutheria</taxon>
        <taxon>Euarchontoglires</taxon>
        <taxon>Primates</taxon>
        <taxon>Haplorrhini</taxon>
        <taxon>Catarrhini</taxon>
        <taxon>Hylobatidae</taxon>
        <taxon>Nomascus</taxon>
    </lineage>
</organism>
<dbReference type="STRING" id="61853.ENSNLEP00000046851"/>
<feature type="region of interest" description="Disordered" evidence="1">
    <location>
        <begin position="178"/>
        <end position="212"/>
    </location>
</feature>
<dbReference type="Proteomes" id="UP000001073">
    <property type="component" value="Chromosome 10"/>
</dbReference>